<evidence type="ECO:0000259" key="6">
    <source>
        <dbReference type="SMART" id="SM00646"/>
    </source>
</evidence>
<dbReference type="EMBL" id="JAOVZV010000015">
    <property type="protein sequence ID" value="MCX8533192.1"/>
    <property type="molecule type" value="Genomic_DNA"/>
</dbReference>
<feature type="coiled-coil region" evidence="4">
    <location>
        <begin position="191"/>
        <end position="218"/>
    </location>
</feature>
<dbReference type="Gene3D" id="3.40.630.40">
    <property type="entry name" value="Zn-dependent exopeptidases"/>
    <property type="match status" value="1"/>
</dbReference>
<keyword evidence="3" id="KW-0378">Hydrolase</keyword>
<evidence type="ECO:0000256" key="3">
    <source>
        <dbReference type="ARBA" id="ARBA00022801"/>
    </source>
</evidence>
<evidence type="ECO:0000256" key="2">
    <source>
        <dbReference type="ARBA" id="ARBA00011901"/>
    </source>
</evidence>
<proteinExistence type="predicted"/>
<evidence type="ECO:0000256" key="5">
    <source>
        <dbReference type="SAM" id="MobiDB-lite"/>
    </source>
</evidence>
<evidence type="ECO:0000313" key="8">
    <source>
        <dbReference type="Proteomes" id="UP001070176"/>
    </source>
</evidence>
<dbReference type="InterPro" id="IPR002508">
    <property type="entry name" value="MurNAc-LAA_cat"/>
</dbReference>
<dbReference type="PANTHER" id="PTHR30404">
    <property type="entry name" value="N-ACETYLMURAMOYL-L-ALANINE AMIDASE"/>
    <property type="match status" value="1"/>
</dbReference>
<reference evidence="7" key="1">
    <citation type="submission" date="2022-10" db="EMBL/GenBank/DDBJ databases">
        <title>Chryseobacterium sp. nov., a novel bacterial species.</title>
        <authorList>
            <person name="Cao Y."/>
        </authorList>
    </citation>
    <scope>NUCLEOTIDE SEQUENCE</scope>
    <source>
        <strain evidence="7">KC 927</strain>
    </source>
</reference>
<dbReference type="RefSeq" id="WP_267281708.1">
    <property type="nucleotide sequence ID" value="NZ_JAOVZV010000015.1"/>
</dbReference>
<dbReference type="CDD" id="cd02696">
    <property type="entry name" value="MurNAc-LAA"/>
    <property type="match status" value="1"/>
</dbReference>
<dbReference type="SUPFAM" id="SSF53187">
    <property type="entry name" value="Zn-dependent exopeptidases"/>
    <property type="match status" value="1"/>
</dbReference>
<protein>
    <recommendedName>
        <fullName evidence="2">N-acetylmuramoyl-L-alanine amidase</fullName>
        <ecNumber evidence="2">3.5.1.28</ecNumber>
    </recommendedName>
</protein>
<dbReference type="EC" id="3.5.1.28" evidence="2"/>
<keyword evidence="4" id="KW-0175">Coiled coil</keyword>
<sequence length="455" mass="51284">MRKHKKISWITELQHKLDIKFGKGLYHAGFLLALFGCLSLTSCQPNSKDKIENVPSETRTTPTTERESPRTKITITNSNQKQTMNNPPNSDFPEGSCVVDAYFARKSEETKEYEKIKSSALGETVYVMVDTISLVGKEISLNIMDKDKIISEKVYEKLSFTDDKNSGDTYKEKVGNDGYAIFKITLKPSKDDKEEKKLAEWRNKIAKASDKKLKLSLKVKAEGDNITYCGKNPDGQTDGRKEDNYWLDTDAKAFIVRRKNPVIVIDPGHGDNNSKNSVFDPGAGDEKEYEKDYALIISKAIKSELDKENIKVYMTREDDINVDPKGPLNWRYESANEKKGDIFVSIHLNSGTDNSVFSVYQQGKNNEINSKDMAQEIMEKLKPLVTVPTNNIRQVKGYTRFNTLAVLNNFKGEAGILMEFGGIGSSTNQQNIKTNKDKIGKAVKDGIISYVEKNF</sequence>
<organism evidence="7 8">
    <name type="scientific">Chryseobacterium luquanense</name>
    <dbReference type="NCBI Taxonomy" id="2983766"/>
    <lineage>
        <taxon>Bacteria</taxon>
        <taxon>Pseudomonadati</taxon>
        <taxon>Bacteroidota</taxon>
        <taxon>Flavobacteriia</taxon>
        <taxon>Flavobacteriales</taxon>
        <taxon>Weeksellaceae</taxon>
        <taxon>Chryseobacterium group</taxon>
        <taxon>Chryseobacterium</taxon>
    </lineage>
</organism>
<evidence type="ECO:0000313" key="7">
    <source>
        <dbReference type="EMBL" id="MCX8533192.1"/>
    </source>
</evidence>
<dbReference type="Proteomes" id="UP001070176">
    <property type="component" value="Unassembled WGS sequence"/>
</dbReference>
<evidence type="ECO:0000256" key="4">
    <source>
        <dbReference type="SAM" id="Coils"/>
    </source>
</evidence>
<name>A0ABT3Y503_9FLAO</name>
<dbReference type="Pfam" id="PF01520">
    <property type="entry name" value="Amidase_3"/>
    <property type="match status" value="1"/>
</dbReference>
<feature type="domain" description="MurNAc-LAA" evidence="6">
    <location>
        <begin position="332"/>
        <end position="448"/>
    </location>
</feature>
<dbReference type="SMART" id="SM00646">
    <property type="entry name" value="Ami_3"/>
    <property type="match status" value="1"/>
</dbReference>
<gene>
    <name evidence="7" type="ORF">OEA66_12600</name>
</gene>
<accession>A0ABT3Y503</accession>
<feature type="region of interest" description="Disordered" evidence="5">
    <location>
        <begin position="45"/>
        <end position="70"/>
    </location>
</feature>
<comment type="caution">
    <text evidence="7">The sequence shown here is derived from an EMBL/GenBank/DDBJ whole genome shotgun (WGS) entry which is preliminary data.</text>
</comment>
<dbReference type="InterPro" id="IPR050695">
    <property type="entry name" value="N-acetylmuramoyl_amidase_3"/>
</dbReference>
<dbReference type="PANTHER" id="PTHR30404:SF0">
    <property type="entry name" value="N-ACETYLMURAMOYL-L-ALANINE AMIDASE AMIC"/>
    <property type="match status" value="1"/>
</dbReference>
<evidence type="ECO:0000256" key="1">
    <source>
        <dbReference type="ARBA" id="ARBA00001561"/>
    </source>
</evidence>
<comment type="catalytic activity">
    <reaction evidence="1">
        <text>Hydrolyzes the link between N-acetylmuramoyl residues and L-amino acid residues in certain cell-wall glycopeptides.</text>
        <dbReference type="EC" id="3.5.1.28"/>
    </reaction>
</comment>
<keyword evidence="8" id="KW-1185">Reference proteome</keyword>